<dbReference type="EMBL" id="BQNB010018847">
    <property type="protein sequence ID" value="GJT78923.1"/>
    <property type="molecule type" value="Genomic_DNA"/>
</dbReference>
<reference evidence="2" key="1">
    <citation type="journal article" date="2022" name="Int. J. Mol. Sci.">
        <title>Draft Genome of Tanacetum Coccineum: Genomic Comparison of Closely Related Tanacetum-Family Plants.</title>
        <authorList>
            <person name="Yamashiro T."/>
            <person name="Shiraishi A."/>
            <person name="Nakayama K."/>
            <person name="Satake H."/>
        </authorList>
    </citation>
    <scope>NUCLEOTIDE SEQUENCE</scope>
</reference>
<proteinExistence type="predicted"/>
<keyword evidence="3" id="KW-1185">Reference proteome</keyword>
<feature type="coiled-coil region" evidence="1">
    <location>
        <begin position="197"/>
        <end position="231"/>
    </location>
</feature>
<comment type="caution">
    <text evidence="2">The sequence shown here is derived from an EMBL/GenBank/DDBJ whole genome shotgun (WGS) entry which is preliminary data.</text>
</comment>
<accession>A0ABQ5GVV2</accession>
<keyword evidence="1" id="KW-0175">Coiled coil</keyword>
<evidence type="ECO:0000256" key="1">
    <source>
        <dbReference type="SAM" id="Coils"/>
    </source>
</evidence>
<evidence type="ECO:0000313" key="2">
    <source>
        <dbReference type="EMBL" id="GJT78923.1"/>
    </source>
</evidence>
<name>A0ABQ5GVV2_9ASTR</name>
<protein>
    <submittedName>
        <fullName evidence="2">Uncharacterized protein</fullName>
    </submittedName>
</protein>
<evidence type="ECO:0000313" key="3">
    <source>
        <dbReference type="Proteomes" id="UP001151760"/>
    </source>
</evidence>
<gene>
    <name evidence="2" type="ORF">Tco_1045648</name>
</gene>
<reference evidence="2" key="2">
    <citation type="submission" date="2022-01" db="EMBL/GenBank/DDBJ databases">
        <authorList>
            <person name="Yamashiro T."/>
            <person name="Shiraishi A."/>
            <person name="Satake H."/>
            <person name="Nakayama K."/>
        </authorList>
    </citation>
    <scope>NUCLEOTIDE SEQUENCE</scope>
</reference>
<sequence>MSSTTISQAEPLKILAEVPHTSEKESSNRLAIAGSSVVKIGHGGRYISDISLGGGPPPRFAANRPNLAVKIVVDATIRIYSAQPKDETAPVQTNAEETLAQENRLSPPAFIGCPIQSFENRGKKIYTEENSGGDGDERLFLHIIIDDVFPFYLQHIRIYVRRCSTLCGTKKDLDELRLEYDDKVEAHDHLHKDYSCCTNIEEGIKQLEEELVGSKKEVEKLRKERRGLTINLGQAEIVSQKMVHEFLPAFVKIGRKKESVKVIMQDSSNLDVAAPKLSDFMKRFFSRGTLCGENS</sequence>
<organism evidence="2 3">
    <name type="scientific">Tanacetum coccineum</name>
    <dbReference type="NCBI Taxonomy" id="301880"/>
    <lineage>
        <taxon>Eukaryota</taxon>
        <taxon>Viridiplantae</taxon>
        <taxon>Streptophyta</taxon>
        <taxon>Embryophyta</taxon>
        <taxon>Tracheophyta</taxon>
        <taxon>Spermatophyta</taxon>
        <taxon>Magnoliopsida</taxon>
        <taxon>eudicotyledons</taxon>
        <taxon>Gunneridae</taxon>
        <taxon>Pentapetalae</taxon>
        <taxon>asterids</taxon>
        <taxon>campanulids</taxon>
        <taxon>Asterales</taxon>
        <taxon>Asteraceae</taxon>
        <taxon>Asteroideae</taxon>
        <taxon>Anthemideae</taxon>
        <taxon>Anthemidinae</taxon>
        <taxon>Tanacetum</taxon>
    </lineage>
</organism>
<dbReference type="Proteomes" id="UP001151760">
    <property type="component" value="Unassembled WGS sequence"/>
</dbReference>